<dbReference type="RefSeq" id="WP_201103862.1">
    <property type="nucleotide sequence ID" value="NZ_CP067977.1"/>
</dbReference>
<evidence type="ECO:0000256" key="1">
    <source>
        <dbReference type="ARBA" id="ARBA00001961"/>
    </source>
</evidence>
<dbReference type="PANTHER" id="PTHR12117">
    <property type="entry name" value="HISTONE ACETYLTRANSFERASE COMPLEX"/>
    <property type="match status" value="1"/>
</dbReference>
<dbReference type="SMART" id="SM00702">
    <property type="entry name" value="P4Hc"/>
    <property type="match status" value="1"/>
</dbReference>
<evidence type="ECO:0000256" key="4">
    <source>
        <dbReference type="ARBA" id="ARBA00022964"/>
    </source>
</evidence>
<evidence type="ECO:0000313" key="8">
    <source>
        <dbReference type="EMBL" id="QQQ19511.1"/>
    </source>
</evidence>
<dbReference type="EMBL" id="CP067977">
    <property type="protein sequence ID" value="QQQ19511.1"/>
    <property type="molecule type" value="Genomic_DNA"/>
</dbReference>
<evidence type="ECO:0000256" key="6">
    <source>
        <dbReference type="ARBA" id="ARBA00023004"/>
    </source>
</evidence>
<dbReference type="Gene3D" id="2.60.120.620">
    <property type="entry name" value="q2cbj1_9rhob like domain"/>
    <property type="match status" value="1"/>
</dbReference>
<reference evidence="8 9" key="1">
    <citation type="submission" date="2021-01" db="EMBL/GenBank/DDBJ databases">
        <title>Brevundimonas vitis sp. nov., an bacterium isolated from grape (Vitis vinifera).</title>
        <authorList>
            <person name="Jiang L."/>
            <person name="Lee J."/>
        </authorList>
    </citation>
    <scope>NUCLEOTIDE SEQUENCE [LARGE SCALE GENOMIC DNA]</scope>
    <source>
        <strain evidence="8 9">GRTSA-9</strain>
    </source>
</reference>
<dbReference type="InterPro" id="IPR039558">
    <property type="entry name" value="TPA1/OFD1_N"/>
</dbReference>
<keyword evidence="9" id="KW-1185">Reference proteome</keyword>
<organism evidence="8 9">
    <name type="scientific">Brevundimonas vitisensis</name>
    <dbReference type="NCBI Taxonomy" id="2800818"/>
    <lineage>
        <taxon>Bacteria</taxon>
        <taxon>Pseudomonadati</taxon>
        <taxon>Pseudomonadota</taxon>
        <taxon>Alphaproteobacteria</taxon>
        <taxon>Caulobacterales</taxon>
        <taxon>Caulobacteraceae</taxon>
        <taxon>Brevundimonas</taxon>
    </lineage>
</organism>
<dbReference type="PANTHER" id="PTHR12117:SF0">
    <property type="entry name" value="PROLYL 3-HYDROXYLASE OGFOD1"/>
    <property type="match status" value="1"/>
</dbReference>
<keyword evidence="3" id="KW-0847">Vitamin C</keyword>
<dbReference type="InterPro" id="IPR051842">
    <property type="entry name" value="uS12_prolyl_hydroxylase"/>
</dbReference>
<keyword evidence="2" id="KW-0479">Metal-binding</keyword>
<comment type="cofactor">
    <cofactor evidence="1">
        <name>L-ascorbate</name>
        <dbReference type="ChEBI" id="CHEBI:38290"/>
    </cofactor>
</comment>
<protein>
    <submittedName>
        <fullName evidence="8">2OG-Fe(II) oxygenase</fullName>
    </submittedName>
</protein>
<evidence type="ECO:0000259" key="7">
    <source>
        <dbReference type="PROSITE" id="PS51471"/>
    </source>
</evidence>
<evidence type="ECO:0000256" key="5">
    <source>
        <dbReference type="ARBA" id="ARBA00023002"/>
    </source>
</evidence>
<evidence type="ECO:0000256" key="2">
    <source>
        <dbReference type="ARBA" id="ARBA00022723"/>
    </source>
</evidence>
<sequence>MSQAPLRLNPDLDIAAAAAAYRRDGWVQVPDIFTPETAGFLAELLEARIDWDLAFQGEDGRPAVLGRKEIVGQGEAALQQRLRRMMTQAGSGYGFLYLAYPLITAYLAGRDPGHPVHGLTEFLNADFVRLTTAITGRTDIVKADGQLTRYRPGDFIGLHNDVGSEASDRLVAYTLGLTRQWRADWGGQLLFHDAAGDVIRGHAPRWNTLTLFSVPQYHSVAPVAAYAQAPRLSVVGWLRNAGR</sequence>
<evidence type="ECO:0000256" key="3">
    <source>
        <dbReference type="ARBA" id="ARBA00022896"/>
    </source>
</evidence>
<dbReference type="Pfam" id="PF13661">
    <property type="entry name" value="2OG-FeII_Oxy_4"/>
    <property type="match status" value="1"/>
</dbReference>
<keyword evidence="5" id="KW-0560">Oxidoreductase</keyword>
<proteinExistence type="predicted"/>
<dbReference type="Proteomes" id="UP000595448">
    <property type="component" value="Chromosome"/>
</dbReference>
<keyword evidence="4" id="KW-0223">Dioxygenase</keyword>
<gene>
    <name evidence="8" type="ORF">JIP62_05310</name>
</gene>
<dbReference type="PROSITE" id="PS51471">
    <property type="entry name" value="FE2OG_OXY"/>
    <property type="match status" value="1"/>
</dbReference>
<name>A0ABX7BPM5_9CAUL</name>
<accession>A0ABX7BPM5</accession>
<dbReference type="InterPro" id="IPR005123">
    <property type="entry name" value="Oxoglu/Fe-dep_dioxygenase_dom"/>
</dbReference>
<dbReference type="InterPro" id="IPR006620">
    <property type="entry name" value="Pro_4_hyd_alph"/>
</dbReference>
<feature type="domain" description="Fe2OG dioxygenase" evidence="7">
    <location>
        <begin position="137"/>
        <end position="240"/>
    </location>
</feature>
<keyword evidence="6" id="KW-0408">Iron</keyword>
<evidence type="ECO:0000313" key="9">
    <source>
        <dbReference type="Proteomes" id="UP000595448"/>
    </source>
</evidence>